<sequence>MIWINGLIIILGILWIIYSNYSSNDNYFYASFADIISTVVVLIVGVTYTKSQDKRNYKRTLVEKFISDILDILEKENLDCIESIDKYNHVKILQRAIRNKIDLLRLHQKVFNYEEELTYCMENFSEYWDTISENNNNIDVLIKKRPFLKSKIENISFKLNYIHNKLAE</sequence>
<name>A0A8S5NX15_9CAUD</name>
<reference evidence="2" key="1">
    <citation type="journal article" date="2021" name="Proc. Natl. Acad. Sci. U.S.A.">
        <title>A Catalog of Tens of Thousands of Viruses from Human Metagenomes Reveals Hidden Associations with Chronic Diseases.</title>
        <authorList>
            <person name="Tisza M.J."/>
            <person name="Buck C.B."/>
        </authorList>
    </citation>
    <scope>NUCLEOTIDE SEQUENCE</scope>
    <source>
        <strain evidence="2">Ct0FJ5</strain>
    </source>
</reference>
<keyword evidence="1" id="KW-0472">Membrane</keyword>
<feature type="transmembrane region" description="Helical" evidence="1">
    <location>
        <begin position="27"/>
        <end position="49"/>
    </location>
</feature>
<keyword evidence="1" id="KW-1133">Transmembrane helix</keyword>
<evidence type="ECO:0000256" key="1">
    <source>
        <dbReference type="SAM" id="Phobius"/>
    </source>
</evidence>
<evidence type="ECO:0000313" key="2">
    <source>
        <dbReference type="EMBL" id="DAD99357.1"/>
    </source>
</evidence>
<organism evidence="2">
    <name type="scientific">Caudovirales sp. ct0FJ5</name>
    <dbReference type="NCBI Taxonomy" id="2825755"/>
    <lineage>
        <taxon>Viruses</taxon>
        <taxon>Duplodnaviria</taxon>
        <taxon>Heunggongvirae</taxon>
        <taxon>Uroviricota</taxon>
        <taxon>Caudoviricetes</taxon>
    </lineage>
</organism>
<accession>A0A8S5NX15</accession>
<feature type="transmembrane region" description="Helical" evidence="1">
    <location>
        <begin position="5"/>
        <end position="21"/>
    </location>
</feature>
<protein>
    <submittedName>
        <fullName evidence="2">Uncharacterized protein</fullName>
    </submittedName>
</protein>
<proteinExistence type="predicted"/>
<keyword evidence="1" id="KW-0812">Transmembrane</keyword>
<dbReference type="EMBL" id="BK015281">
    <property type="protein sequence ID" value="DAD99357.1"/>
    <property type="molecule type" value="Genomic_DNA"/>
</dbReference>